<keyword evidence="4" id="KW-1133">Transmembrane helix</keyword>
<evidence type="ECO:0000256" key="4">
    <source>
        <dbReference type="SAM" id="Phobius"/>
    </source>
</evidence>
<reference evidence="6 7" key="1">
    <citation type="submission" date="2016-02" db="EMBL/GenBank/DDBJ databases">
        <title>Genome sequence of Clostridium thermobutyricum DSM 4928.</title>
        <authorList>
            <person name="Poehlein A."/>
            <person name="Daniel R."/>
        </authorList>
    </citation>
    <scope>NUCLEOTIDE SEQUENCE [LARGE SCALE GENOMIC DNA]</scope>
    <source>
        <strain evidence="6 7">DSM 4928</strain>
    </source>
</reference>
<feature type="coiled-coil region" evidence="3">
    <location>
        <begin position="445"/>
        <end position="472"/>
    </location>
</feature>
<dbReference type="GO" id="GO:0016020">
    <property type="term" value="C:membrane"/>
    <property type="evidence" value="ECO:0007669"/>
    <property type="project" value="InterPro"/>
</dbReference>
<evidence type="ECO:0000259" key="5">
    <source>
        <dbReference type="PROSITE" id="PS50111"/>
    </source>
</evidence>
<dbReference type="Pfam" id="PF00015">
    <property type="entry name" value="MCPsignal"/>
    <property type="match status" value="1"/>
</dbReference>
<evidence type="ECO:0000256" key="1">
    <source>
        <dbReference type="ARBA" id="ARBA00023224"/>
    </source>
</evidence>
<name>A0A1V4SZQ3_9CLOT</name>
<dbReference type="Gene3D" id="6.10.340.10">
    <property type="match status" value="1"/>
</dbReference>
<dbReference type="Proteomes" id="UP000191448">
    <property type="component" value="Unassembled WGS sequence"/>
</dbReference>
<evidence type="ECO:0000313" key="6">
    <source>
        <dbReference type="EMBL" id="OPX49575.1"/>
    </source>
</evidence>
<evidence type="ECO:0000256" key="2">
    <source>
        <dbReference type="PROSITE-ProRule" id="PRU00284"/>
    </source>
</evidence>
<dbReference type="SUPFAM" id="SSF58104">
    <property type="entry name" value="Methyl-accepting chemotaxis protein (MCP) signaling domain"/>
    <property type="match status" value="1"/>
</dbReference>
<sequence length="685" mass="76066">MKKGKLSIKNNMIRSLVPMIIVTIVVSVGIIYFISRNSLITNSRNYLNKISMLTAIRIETTVNQMKNDTKLVGSEEIFTNDSNMKEKLDYLKKENKKLGYLDLAFVWADGTIISAKGKSGNIKNEKYFKDLMKGDNFLITTENNVEKEELPIVVGTPIVRNGKIRGGIIAEKNAYDFEYILKDMGISEIGDIYVFDKNGLAVGSENSSNVKEEHNIFTEMEETEDSNIRATVLNDLETGKSGNIKYGGKGFEKNYLVYAPIESTDLFIGIKISNSALIKDLTSVILGTIICLIVALIIIIKIITKTGNKLTKPIVDFKEEVRRFAEGDFKENIVVDEKELVEISEMYNSVIETQHSVGDIINNVKFNAEAIDMNAMGLSEIAHELSKLTEGIVLAIADVTEGTTSQATDLSEISMSMLSFGENIEKVSKDISEISNMSERINNKSKNSNKELAILTKNIENFKEEFDGFNNAINITSNKIRNINEMTDLINNISEQTNLLALNAAIEAARAGEAGRGFAVVAEEIRKLAEMSKESTADICNTVKVILKNTDSLVERTAVMDDELSRQTKTIESSIKVFEDISLSLNEVVPKIEAMTEAFRKIIKEKSEILERVDNVSAISQEISATSEEVTASSQELNSASQEVAGAAESLNALTTDMKTGLEIFKIKDMEEIMEFKETKAEQQE</sequence>
<dbReference type="Gene3D" id="1.10.287.950">
    <property type="entry name" value="Methyl-accepting chemotaxis protein"/>
    <property type="match status" value="1"/>
</dbReference>
<dbReference type="SMART" id="SM00283">
    <property type="entry name" value="MA"/>
    <property type="match status" value="1"/>
</dbReference>
<gene>
    <name evidence="6" type="primary">mcpB_1</name>
    <name evidence="6" type="ORF">CLTHE_05490</name>
</gene>
<proteinExistence type="predicted"/>
<dbReference type="EMBL" id="LTAY01000022">
    <property type="protein sequence ID" value="OPX49575.1"/>
    <property type="molecule type" value="Genomic_DNA"/>
</dbReference>
<protein>
    <submittedName>
        <fullName evidence="6">Methyl-accepting chemotaxis protein McpB</fullName>
    </submittedName>
</protein>
<feature type="transmembrane region" description="Helical" evidence="4">
    <location>
        <begin position="281"/>
        <end position="303"/>
    </location>
</feature>
<keyword evidence="4" id="KW-0472">Membrane</keyword>
<feature type="domain" description="Methyl-accepting transducer" evidence="5">
    <location>
        <begin position="381"/>
        <end position="638"/>
    </location>
</feature>
<keyword evidence="3" id="KW-0175">Coiled coil</keyword>
<accession>A0A1V4SZQ3</accession>
<dbReference type="InterPro" id="IPR004089">
    <property type="entry name" value="MCPsignal_dom"/>
</dbReference>
<dbReference type="OrthoDB" id="597657at2"/>
<dbReference type="RefSeq" id="WP_158082647.1">
    <property type="nucleotide sequence ID" value="NZ_LTAY01000022.1"/>
</dbReference>
<organism evidence="6 7">
    <name type="scientific">Clostridium thermobutyricum DSM 4928</name>
    <dbReference type="NCBI Taxonomy" id="1121339"/>
    <lineage>
        <taxon>Bacteria</taxon>
        <taxon>Bacillati</taxon>
        <taxon>Bacillota</taxon>
        <taxon>Clostridia</taxon>
        <taxon>Eubacteriales</taxon>
        <taxon>Clostridiaceae</taxon>
        <taxon>Clostridium</taxon>
    </lineage>
</organism>
<keyword evidence="1 2" id="KW-0807">Transducer</keyword>
<dbReference type="Gene3D" id="3.30.450.20">
    <property type="entry name" value="PAS domain"/>
    <property type="match status" value="1"/>
</dbReference>
<comment type="caution">
    <text evidence="6">The sequence shown here is derived from an EMBL/GenBank/DDBJ whole genome shotgun (WGS) entry which is preliminary data.</text>
</comment>
<feature type="transmembrane region" description="Helical" evidence="4">
    <location>
        <begin position="12"/>
        <end position="34"/>
    </location>
</feature>
<evidence type="ECO:0000313" key="7">
    <source>
        <dbReference type="Proteomes" id="UP000191448"/>
    </source>
</evidence>
<dbReference type="PANTHER" id="PTHR32089">
    <property type="entry name" value="METHYL-ACCEPTING CHEMOTAXIS PROTEIN MCPB"/>
    <property type="match status" value="1"/>
</dbReference>
<dbReference type="AlphaFoldDB" id="A0A1V4SZQ3"/>
<dbReference type="PROSITE" id="PS50111">
    <property type="entry name" value="CHEMOTAXIS_TRANSDUC_2"/>
    <property type="match status" value="1"/>
</dbReference>
<keyword evidence="4" id="KW-0812">Transmembrane</keyword>
<dbReference type="GO" id="GO:0007165">
    <property type="term" value="P:signal transduction"/>
    <property type="evidence" value="ECO:0007669"/>
    <property type="project" value="UniProtKB-KW"/>
</dbReference>
<evidence type="ECO:0000256" key="3">
    <source>
        <dbReference type="SAM" id="Coils"/>
    </source>
</evidence>
<dbReference type="PANTHER" id="PTHR32089:SF112">
    <property type="entry name" value="LYSOZYME-LIKE PROTEIN-RELATED"/>
    <property type="match status" value="1"/>
</dbReference>